<gene>
    <name evidence="2" type="ORF">GCM10009416_10070</name>
</gene>
<evidence type="ECO:0000256" key="1">
    <source>
        <dbReference type="SAM" id="SignalP"/>
    </source>
</evidence>
<evidence type="ECO:0000313" key="2">
    <source>
        <dbReference type="EMBL" id="GAA0573395.1"/>
    </source>
</evidence>
<feature type="signal peptide" evidence="1">
    <location>
        <begin position="1"/>
        <end position="28"/>
    </location>
</feature>
<dbReference type="EMBL" id="BAAAFZ010000008">
    <property type="protein sequence ID" value="GAA0573395.1"/>
    <property type="molecule type" value="Genomic_DNA"/>
</dbReference>
<keyword evidence="1" id="KW-0732">Signal</keyword>
<evidence type="ECO:0000313" key="3">
    <source>
        <dbReference type="Proteomes" id="UP001501588"/>
    </source>
</evidence>
<sequence>MMNTATARHLRAAAVAAAVAALALSGCAQTPALDPSAQSRLSLRLRDGLEALPMPSRRVAGDEAWAALAPAFSAVLRRQARADGGALDGLRRALFKGGPRAGRPVFESGEALPRIPLRLANGPDKSGRLFSIPLRAADDPPGRPSADWAFVLGGRARLQLLRVPAGVLPATGGRTGADTDAAPRPEQHVVLLTDGGVCARDWRERSPLFGASREQPRGFLVHRDHCNGLFWGPVPPDGMAAGALGALVGGSAAAPAVRAPAPGDGRLAQLNTQSRYAGFVRVVGEETTELGVSPRDFAPAGWHFPTRAEAEDFAVLLLSAMPWLEVQPPGDAALPNRGFVVVTRPAELPGAGAPSAGSAR</sequence>
<accession>A0ABN1ETS1</accession>
<proteinExistence type="predicted"/>
<dbReference type="RefSeq" id="WP_343894062.1">
    <property type="nucleotide sequence ID" value="NZ_BAAAFZ010000008.1"/>
</dbReference>
<reference evidence="2 3" key="1">
    <citation type="journal article" date="2019" name="Int. J. Syst. Evol. Microbiol.">
        <title>The Global Catalogue of Microorganisms (GCM) 10K type strain sequencing project: providing services to taxonomists for standard genome sequencing and annotation.</title>
        <authorList>
            <consortium name="The Broad Institute Genomics Platform"/>
            <consortium name="The Broad Institute Genome Sequencing Center for Infectious Disease"/>
            <person name="Wu L."/>
            <person name="Ma J."/>
        </authorList>
    </citation>
    <scope>NUCLEOTIDE SEQUENCE [LARGE SCALE GENOMIC DNA]</scope>
    <source>
        <strain evidence="2 3">JCM 9933</strain>
    </source>
</reference>
<feature type="chain" id="PRO_5047001896" evidence="1">
    <location>
        <begin position="29"/>
        <end position="360"/>
    </location>
</feature>
<keyword evidence="3" id="KW-1185">Reference proteome</keyword>
<protein>
    <submittedName>
        <fullName evidence="2">Uncharacterized protein</fullName>
    </submittedName>
</protein>
<organism evidence="2 3">
    <name type="scientific">Craurococcus roseus</name>
    <dbReference type="NCBI Taxonomy" id="77585"/>
    <lineage>
        <taxon>Bacteria</taxon>
        <taxon>Pseudomonadati</taxon>
        <taxon>Pseudomonadota</taxon>
        <taxon>Alphaproteobacteria</taxon>
        <taxon>Acetobacterales</taxon>
        <taxon>Acetobacteraceae</taxon>
        <taxon>Craurococcus</taxon>
    </lineage>
</organism>
<name>A0ABN1ETS1_9PROT</name>
<dbReference type="Proteomes" id="UP001501588">
    <property type="component" value="Unassembled WGS sequence"/>
</dbReference>
<comment type="caution">
    <text evidence="2">The sequence shown here is derived from an EMBL/GenBank/DDBJ whole genome shotgun (WGS) entry which is preliminary data.</text>
</comment>